<proteinExistence type="inferred from homology"/>
<dbReference type="VEuPathDB" id="FungiDB:SDRG_13109"/>
<feature type="site" description="Interaction with phosphoserine on interacting protein" evidence="2">
    <location>
        <position position="154"/>
    </location>
</feature>
<evidence type="ECO:0000256" key="1">
    <source>
        <dbReference type="ARBA" id="ARBA00006141"/>
    </source>
</evidence>
<dbReference type="InterPro" id="IPR023410">
    <property type="entry name" value="14-3-3_domain"/>
</dbReference>
<protein>
    <recommendedName>
        <fullName evidence="3">14-3-3 domain-containing protein</fullName>
    </recommendedName>
</protein>
<dbReference type="InterPro" id="IPR000308">
    <property type="entry name" value="14-3-3"/>
</dbReference>
<gene>
    <name evidence="4" type="ORF">SDRG_13109</name>
</gene>
<name>T0Q3R3_SAPDV</name>
<dbReference type="InParanoid" id="T0Q3R3"/>
<dbReference type="GeneID" id="19953836"/>
<dbReference type="Proteomes" id="UP000030762">
    <property type="component" value="Unassembled WGS sequence"/>
</dbReference>
<evidence type="ECO:0000313" key="4">
    <source>
        <dbReference type="EMBL" id="EQC29236.1"/>
    </source>
</evidence>
<dbReference type="SUPFAM" id="SSF48445">
    <property type="entry name" value="14-3-3 protein"/>
    <property type="match status" value="1"/>
</dbReference>
<dbReference type="RefSeq" id="XP_008617414.1">
    <property type="nucleotide sequence ID" value="XM_008619192.1"/>
</dbReference>
<dbReference type="PRINTS" id="PR00305">
    <property type="entry name" value="1433ZETA"/>
</dbReference>
<comment type="similarity">
    <text evidence="1">Belongs to the 14-3-3 family.</text>
</comment>
<dbReference type="Pfam" id="PF00244">
    <property type="entry name" value="14-3-3"/>
    <property type="match status" value="1"/>
</dbReference>
<accession>T0Q3R3</accession>
<dbReference type="PIRSF" id="PIRSF000868">
    <property type="entry name" value="14-3-3"/>
    <property type="match status" value="1"/>
</dbReference>
<feature type="domain" description="14-3-3" evidence="3">
    <location>
        <begin position="29"/>
        <end position="258"/>
    </location>
</feature>
<organism evidence="4 5">
    <name type="scientific">Saprolegnia diclina (strain VS20)</name>
    <dbReference type="NCBI Taxonomy" id="1156394"/>
    <lineage>
        <taxon>Eukaryota</taxon>
        <taxon>Sar</taxon>
        <taxon>Stramenopiles</taxon>
        <taxon>Oomycota</taxon>
        <taxon>Saprolegniomycetes</taxon>
        <taxon>Saprolegniales</taxon>
        <taxon>Saprolegniaceae</taxon>
        <taxon>Saprolegnia</taxon>
    </lineage>
</organism>
<dbReference type="CDD" id="cd08774">
    <property type="entry name" value="14-3-3"/>
    <property type="match status" value="1"/>
</dbReference>
<sequence>MHLGTAAGAGRRYNLLADLHFTTRLLMDRSTTAFLAQLAGEAQRYDEMAALATQLLAFPAPLQSDEFDLLVIAFKNLVGPLRLAWRVTTSIQDSKTTWSPARALDLAKYRAQIAAELQSTCEAFLSLLRDRLLPEAPTVDAKVAYLKTQGDYYRYMAEVNDNDTTWAMGGAVAYNDAWNIAIVELTPTSPTRLGLALNFAVYLHDIGNARDAALAFARSVFSDALDDLDSVSDNKAYQFATMIMQALRGNIEIWTDDA</sequence>
<dbReference type="InterPro" id="IPR036815">
    <property type="entry name" value="14-3-3_dom_sf"/>
</dbReference>
<evidence type="ECO:0000256" key="2">
    <source>
        <dbReference type="PIRSR" id="PIRSR000868-1"/>
    </source>
</evidence>
<dbReference type="eggNOG" id="KOG0841">
    <property type="taxonomic scope" value="Eukaryota"/>
</dbReference>
<dbReference type="AlphaFoldDB" id="T0Q3R3"/>
<keyword evidence="5" id="KW-1185">Reference proteome</keyword>
<dbReference type="OrthoDB" id="81971at2759"/>
<dbReference type="Gene3D" id="1.20.190.20">
    <property type="entry name" value="14-3-3 domain"/>
    <property type="match status" value="1"/>
</dbReference>
<evidence type="ECO:0000313" key="5">
    <source>
        <dbReference type="Proteomes" id="UP000030762"/>
    </source>
</evidence>
<evidence type="ECO:0000259" key="3">
    <source>
        <dbReference type="SMART" id="SM00101"/>
    </source>
</evidence>
<reference evidence="4 5" key="1">
    <citation type="submission" date="2012-04" db="EMBL/GenBank/DDBJ databases">
        <title>The Genome Sequence of Saprolegnia declina VS20.</title>
        <authorList>
            <consortium name="The Broad Institute Genome Sequencing Platform"/>
            <person name="Russ C."/>
            <person name="Nusbaum C."/>
            <person name="Tyler B."/>
            <person name="van West P."/>
            <person name="Dieguez-Uribeondo J."/>
            <person name="de Bruijn I."/>
            <person name="Tripathy S."/>
            <person name="Jiang R."/>
            <person name="Young S.K."/>
            <person name="Zeng Q."/>
            <person name="Gargeya S."/>
            <person name="Fitzgerald M."/>
            <person name="Haas B."/>
            <person name="Abouelleil A."/>
            <person name="Alvarado L."/>
            <person name="Arachchi H.M."/>
            <person name="Berlin A."/>
            <person name="Chapman S.B."/>
            <person name="Goldberg J."/>
            <person name="Griggs A."/>
            <person name="Gujja S."/>
            <person name="Hansen M."/>
            <person name="Howarth C."/>
            <person name="Imamovic A."/>
            <person name="Larimer J."/>
            <person name="McCowen C."/>
            <person name="Montmayeur A."/>
            <person name="Murphy C."/>
            <person name="Neiman D."/>
            <person name="Pearson M."/>
            <person name="Priest M."/>
            <person name="Roberts A."/>
            <person name="Saif S."/>
            <person name="Shea T."/>
            <person name="Sisk P."/>
            <person name="Sykes S."/>
            <person name="Wortman J."/>
            <person name="Nusbaum C."/>
            <person name="Birren B."/>
        </authorList>
    </citation>
    <scope>NUCLEOTIDE SEQUENCE [LARGE SCALE GENOMIC DNA]</scope>
    <source>
        <strain evidence="4 5">VS20</strain>
    </source>
</reference>
<dbReference type="SMART" id="SM00101">
    <property type="entry name" value="14_3_3"/>
    <property type="match status" value="1"/>
</dbReference>
<dbReference type="STRING" id="1156394.T0Q3R3"/>
<dbReference type="PANTHER" id="PTHR18860">
    <property type="entry name" value="14-3-3 PROTEIN"/>
    <property type="match status" value="1"/>
</dbReference>
<dbReference type="OMA" id="WNIAIVE"/>
<dbReference type="EMBL" id="JH767186">
    <property type="protein sequence ID" value="EQC29236.1"/>
    <property type="molecule type" value="Genomic_DNA"/>
</dbReference>
<feature type="site" description="Interaction with phosphoserine on interacting protein" evidence="2">
    <location>
        <position position="82"/>
    </location>
</feature>